<evidence type="ECO:0000313" key="3">
    <source>
        <dbReference type="Proteomes" id="UP000095192"/>
    </source>
</evidence>
<dbReference type="VEuPathDB" id="ToxoDB:cyc_09176"/>
<name>A0A1D3D494_9EIME</name>
<feature type="compositionally biased region" description="Gly residues" evidence="1">
    <location>
        <begin position="122"/>
        <end position="137"/>
    </location>
</feature>
<comment type="caution">
    <text evidence="2">The sequence shown here is derived from an EMBL/GenBank/DDBJ whole genome shotgun (WGS) entry which is preliminary data.</text>
</comment>
<organism evidence="2 3">
    <name type="scientific">Cyclospora cayetanensis</name>
    <dbReference type="NCBI Taxonomy" id="88456"/>
    <lineage>
        <taxon>Eukaryota</taxon>
        <taxon>Sar</taxon>
        <taxon>Alveolata</taxon>
        <taxon>Apicomplexa</taxon>
        <taxon>Conoidasida</taxon>
        <taxon>Coccidia</taxon>
        <taxon>Eucoccidiorida</taxon>
        <taxon>Eimeriorina</taxon>
        <taxon>Eimeriidae</taxon>
        <taxon>Cyclospora</taxon>
    </lineage>
</organism>
<accession>A0A1D3D494</accession>
<dbReference type="Proteomes" id="UP000095192">
    <property type="component" value="Unassembled WGS sequence"/>
</dbReference>
<reference evidence="2 3" key="1">
    <citation type="journal article" date="2016" name="BMC Genomics">
        <title>Comparative genomics reveals Cyclospora cayetanensis possesses coccidia-like metabolism and invasion components but unique surface antigens.</title>
        <authorList>
            <person name="Liu S."/>
            <person name="Wang L."/>
            <person name="Zheng H."/>
            <person name="Xu Z."/>
            <person name="Roellig D.M."/>
            <person name="Li N."/>
            <person name="Frace M.A."/>
            <person name="Tang K."/>
            <person name="Arrowood M.J."/>
            <person name="Moss D.M."/>
            <person name="Zhang L."/>
            <person name="Feng Y."/>
            <person name="Xiao L."/>
        </authorList>
    </citation>
    <scope>NUCLEOTIDE SEQUENCE [LARGE SCALE GENOMIC DNA]</scope>
    <source>
        <strain evidence="2 3">CHN_HEN01</strain>
    </source>
</reference>
<sequence length="137" mass="14620">MFKYGMGDPMERTMQPQLRVAEDSISGGARERHFLVSSTTLTSFVVSEVESISQQGYGFFIGLNGLSGGLGRVHSRSLFPSLVCNKKLLSVWGLGCRAEAVSDLSSQDRREQLTSAREGIDQCGGGRSTGSGRGAGL</sequence>
<gene>
    <name evidence="2" type="ORF">cyc_09176</name>
</gene>
<proteinExistence type="predicted"/>
<dbReference type="EMBL" id="JROU02000800">
    <property type="protein sequence ID" value="OEH78268.1"/>
    <property type="molecule type" value="Genomic_DNA"/>
</dbReference>
<feature type="region of interest" description="Disordered" evidence="1">
    <location>
        <begin position="109"/>
        <end position="137"/>
    </location>
</feature>
<dbReference type="InParanoid" id="A0A1D3D494"/>
<evidence type="ECO:0000313" key="2">
    <source>
        <dbReference type="EMBL" id="OEH78268.1"/>
    </source>
</evidence>
<keyword evidence="3" id="KW-1185">Reference proteome</keyword>
<dbReference type="AlphaFoldDB" id="A0A1D3D494"/>
<protein>
    <submittedName>
        <fullName evidence="2">Uncharacterized protein</fullName>
    </submittedName>
</protein>
<evidence type="ECO:0000256" key="1">
    <source>
        <dbReference type="SAM" id="MobiDB-lite"/>
    </source>
</evidence>